<evidence type="ECO:0000313" key="2">
    <source>
        <dbReference type="Proteomes" id="UP000823388"/>
    </source>
</evidence>
<dbReference type="PANTHER" id="PTHR33710">
    <property type="entry name" value="BNAC02G09200D PROTEIN"/>
    <property type="match status" value="1"/>
</dbReference>
<proteinExistence type="predicted"/>
<keyword evidence="2" id="KW-1185">Reference proteome</keyword>
<organism evidence="1 2">
    <name type="scientific">Panicum virgatum</name>
    <name type="common">Blackwell switchgrass</name>
    <dbReference type="NCBI Taxonomy" id="38727"/>
    <lineage>
        <taxon>Eukaryota</taxon>
        <taxon>Viridiplantae</taxon>
        <taxon>Streptophyta</taxon>
        <taxon>Embryophyta</taxon>
        <taxon>Tracheophyta</taxon>
        <taxon>Spermatophyta</taxon>
        <taxon>Magnoliopsida</taxon>
        <taxon>Liliopsida</taxon>
        <taxon>Poales</taxon>
        <taxon>Poaceae</taxon>
        <taxon>PACMAD clade</taxon>
        <taxon>Panicoideae</taxon>
        <taxon>Panicodae</taxon>
        <taxon>Paniceae</taxon>
        <taxon>Panicinae</taxon>
        <taxon>Panicum</taxon>
        <taxon>Panicum sect. Hiantes</taxon>
    </lineage>
</organism>
<accession>A0A8T0S3A4</accession>
<dbReference type="SUPFAM" id="SSF56219">
    <property type="entry name" value="DNase I-like"/>
    <property type="match status" value="1"/>
</dbReference>
<name>A0A8T0S3A4_PANVG</name>
<evidence type="ECO:0000313" key="1">
    <source>
        <dbReference type="EMBL" id="KAG2591039.1"/>
    </source>
</evidence>
<reference evidence="1" key="1">
    <citation type="submission" date="2020-05" db="EMBL/GenBank/DDBJ databases">
        <title>WGS assembly of Panicum virgatum.</title>
        <authorList>
            <person name="Lovell J.T."/>
            <person name="Jenkins J."/>
            <person name="Shu S."/>
            <person name="Juenger T.E."/>
            <person name="Schmutz J."/>
        </authorList>
    </citation>
    <scope>NUCLEOTIDE SEQUENCE</scope>
    <source>
        <strain evidence="1">AP13</strain>
    </source>
</reference>
<dbReference type="EMBL" id="CM029046">
    <property type="protein sequence ID" value="KAG2591039.1"/>
    <property type="molecule type" value="Genomic_DNA"/>
</dbReference>
<dbReference type="PANTHER" id="PTHR33710:SF71">
    <property type="entry name" value="ENDONUCLEASE_EXONUCLEASE_PHOSPHATASE DOMAIN-CONTAINING PROTEIN"/>
    <property type="match status" value="1"/>
</dbReference>
<protein>
    <recommendedName>
        <fullName evidence="3">Endonuclease/exonuclease/phosphatase domain-containing protein</fullName>
    </recommendedName>
</protein>
<sequence>MQVEIDDRTLRLIDPSGSYLWKWVPSNGRSGEILSGVHIDKFDIGTFHEGKYILQLNLYDKEKKVKWNFLNIYGAPHEENKMEFLAELANFCSRNKESFIAVGDFNIIRFTSEKNKSGRLSRSSHVFNSVIAAQELIDVRMSGEKFTWSNNQENPTLERLDRFLITKEWDDT</sequence>
<dbReference type="InterPro" id="IPR036691">
    <property type="entry name" value="Endo/exonu/phosph_ase_sf"/>
</dbReference>
<comment type="caution">
    <text evidence="1">The sequence shown here is derived from an EMBL/GenBank/DDBJ whole genome shotgun (WGS) entry which is preliminary data.</text>
</comment>
<dbReference type="AlphaFoldDB" id="A0A8T0S3A4"/>
<gene>
    <name evidence="1" type="ORF">PVAP13_5NG449740</name>
</gene>
<dbReference type="Gene3D" id="3.60.10.10">
    <property type="entry name" value="Endonuclease/exonuclease/phosphatase"/>
    <property type="match status" value="1"/>
</dbReference>
<dbReference type="Proteomes" id="UP000823388">
    <property type="component" value="Chromosome 5N"/>
</dbReference>
<evidence type="ECO:0008006" key="3">
    <source>
        <dbReference type="Google" id="ProtNLM"/>
    </source>
</evidence>